<keyword evidence="7 9" id="KW-0503">Monooxygenase</keyword>
<dbReference type="Pfam" id="PF00067">
    <property type="entry name" value="p450"/>
    <property type="match status" value="1"/>
</dbReference>
<dbReference type="InterPro" id="IPR036396">
    <property type="entry name" value="Cyt_P450_sf"/>
</dbReference>
<dbReference type="GO" id="GO:0016705">
    <property type="term" value="F:oxidoreductase activity, acting on paired donors, with incorporation or reduction of molecular oxygen"/>
    <property type="evidence" value="ECO:0007669"/>
    <property type="project" value="InterPro"/>
</dbReference>
<keyword evidence="4 8" id="KW-0479">Metal-binding</keyword>
<dbReference type="Proteomes" id="UP001497516">
    <property type="component" value="Chromosome 3"/>
</dbReference>
<evidence type="ECO:0000256" key="8">
    <source>
        <dbReference type="PIRSR" id="PIRSR602401-1"/>
    </source>
</evidence>
<evidence type="ECO:0000313" key="12">
    <source>
        <dbReference type="Proteomes" id="UP001497516"/>
    </source>
</evidence>
<sequence length="515" mass="57615">MAMPSSSSFISSYYTLIFPFLAAVIFLSFSKHKRRLNLPPGPPGWPIVGNLFQVSRSGKPFFQYVDEVLRPNYGPIFTLKMGARTLIVLTDANLAHEAFIEKGATFATRPAENPTRAIFSCNKFTVNAALYGPVWRSLRRNMVQNMLGSGRVKEFRHLRESAMNTLVARIRAEAGENGEGPVWVLQNARFAFFRILLAMCFGFEMDDDTVDEMDRVLKSVLMVLDPRIDDFLPILRLFFLKQRNRAAAVRKEQVDAIVPLIQRRRRMLQDHVLDPKAMSFSYLDTLFQLRVDGRDSGPSDPELVTLVSEFVNGGTDTTATAVEWGIAQLIANPEVQGKLYAEVAAAVGRSGRKIGEEDVENMPYLRAVVKEILRKHPPTYFTLSHAVTEPASLGGYDVPTDASVEVFLPAIGEDPRIWSDPGRFDPDRFTSGREEADITGVTGVKMLPFGGGRRICPGLGLASVHLHLMMARMVQEFEWSAFPPAAEIDFEGRMAFTVVMKHSLRAIVKPRPQSR</sequence>
<evidence type="ECO:0000256" key="6">
    <source>
        <dbReference type="ARBA" id="ARBA00023004"/>
    </source>
</evidence>
<evidence type="ECO:0000256" key="1">
    <source>
        <dbReference type="ARBA" id="ARBA00001971"/>
    </source>
</evidence>
<evidence type="ECO:0000256" key="4">
    <source>
        <dbReference type="ARBA" id="ARBA00022723"/>
    </source>
</evidence>
<accession>A0AAV2DKK4</accession>
<protein>
    <recommendedName>
        <fullName evidence="13">Cytochrome P450</fullName>
    </recommendedName>
</protein>
<dbReference type="AlphaFoldDB" id="A0AAV2DKK4"/>
<evidence type="ECO:0008006" key="13">
    <source>
        <dbReference type="Google" id="ProtNLM"/>
    </source>
</evidence>
<evidence type="ECO:0000256" key="2">
    <source>
        <dbReference type="ARBA" id="ARBA00010617"/>
    </source>
</evidence>
<keyword evidence="5 9" id="KW-0560">Oxidoreductase</keyword>
<keyword evidence="3 8" id="KW-0349">Heme</keyword>
<dbReference type="GO" id="GO:0004497">
    <property type="term" value="F:monooxygenase activity"/>
    <property type="evidence" value="ECO:0007669"/>
    <property type="project" value="UniProtKB-KW"/>
</dbReference>
<dbReference type="PANTHER" id="PTHR47944:SF19">
    <property type="entry name" value="CYTOCHROME P450 77A4"/>
    <property type="match status" value="1"/>
</dbReference>
<keyword evidence="10" id="KW-1133">Transmembrane helix</keyword>
<reference evidence="11 12" key="1">
    <citation type="submission" date="2024-04" db="EMBL/GenBank/DDBJ databases">
        <authorList>
            <person name="Fracassetti M."/>
        </authorList>
    </citation>
    <scope>NUCLEOTIDE SEQUENCE [LARGE SCALE GENOMIC DNA]</scope>
</reference>
<evidence type="ECO:0000256" key="5">
    <source>
        <dbReference type="ARBA" id="ARBA00023002"/>
    </source>
</evidence>
<keyword evidence="6 8" id="KW-0408">Iron</keyword>
<name>A0AAV2DKK4_9ROSI</name>
<dbReference type="PRINTS" id="PR00385">
    <property type="entry name" value="P450"/>
</dbReference>
<dbReference type="InterPro" id="IPR002401">
    <property type="entry name" value="Cyt_P450_E_grp-I"/>
</dbReference>
<dbReference type="InterPro" id="IPR001128">
    <property type="entry name" value="Cyt_P450"/>
</dbReference>
<evidence type="ECO:0000256" key="3">
    <source>
        <dbReference type="ARBA" id="ARBA00022617"/>
    </source>
</evidence>
<dbReference type="GO" id="GO:0020037">
    <property type="term" value="F:heme binding"/>
    <property type="evidence" value="ECO:0007669"/>
    <property type="project" value="InterPro"/>
</dbReference>
<dbReference type="SUPFAM" id="SSF48264">
    <property type="entry name" value="Cytochrome P450"/>
    <property type="match status" value="1"/>
</dbReference>
<evidence type="ECO:0000256" key="9">
    <source>
        <dbReference type="RuleBase" id="RU000461"/>
    </source>
</evidence>
<evidence type="ECO:0000256" key="10">
    <source>
        <dbReference type="SAM" id="Phobius"/>
    </source>
</evidence>
<keyword evidence="12" id="KW-1185">Reference proteome</keyword>
<evidence type="ECO:0000313" key="11">
    <source>
        <dbReference type="EMBL" id="CAL1374095.1"/>
    </source>
</evidence>
<evidence type="ECO:0000256" key="7">
    <source>
        <dbReference type="ARBA" id="ARBA00023033"/>
    </source>
</evidence>
<dbReference type="InterPro" id="IPR017972">
    <property type="entry name" value="Cyt_P450_CS"/>
</dbReference>
<comment type="similarity">
    <text evidence="2 9">Belongs to the cytochrome P450 family.</text>
</comment>
<dbReference type="GO" id="GO:0005506">
    <property type="term" value="F:iron ion binding"/>
    <property type="evidence" value="ECO:0007669"/>
    <property type="project" value="InterPro"/>
</dbReference>
<dbReference type="Gene3D" id="1.10.630.10">
    <property type="entry name" value="Cytochrome P450"/>
    <property type="match status" value="1"/>
</dbReference>
<organism evidence="11 12">
    <name type="scientific">Linum trigynum</name>
    <dbReference type="NCBI Taxonomy" id="586398"/>
    <lineage>
        <taxon>Eukaryota</taxon>
        <taxon>Viridiplantae</taxon>
        <taxon>Streptophyta</taxon>
        <taxon>Embryophyta</taxon>
        <taxon>Tracheophyta</taxon>
        <taxon>Spermatophyta</taxon>
        <taxon>Magnoliopsida</taxon>
        <taxon>eudicotyledons</taxon>
        <taxon>Gunneridae</taxon>
        <taxon>Pentapetalae</taxon>
        <taxon>rosids</taxon>
        <taxon>fabids</taxon>
        <taxon>Malpighiales</taxon>
        <taxon>Linaceae</taxon>
        <taxon>Linum</taxon>
    </lineage>
</organism>
<proteinExistence type="inferred from homology"/>
<comment type="cofactor">
    <cofactor evidence="1 8">
        <name>heme</name>
        <dbReference type="ChEBI" id="CHEBI:30413"/>
    </cofactor>
</comment>
<gene>
    <name evidence="11" type="ORF">LTRI10_LOCUS15984</name>
</gene>
<dbReference type="CDD" id="cd11075">
    <property type="entry name" value="CYP77_89"/>
    <property type="match status" value="1"/>
</dbReference>
<dbReference type="PROSITE" id="PS00086">
    <property type="entry name" value="CYTOCHROME_P450"/>
    <property type="match status" value="1"/>
</dbReference>
<feature type="transmembrane region" description="Helical" evidence="10">
    <location>
        <begin position="12"/>
        <end position="29"/>
    </location>
</feature>
<dbReference type="EMBL" id="OZ034816">
    <property type="protein sequence ID" value="CAL1374095.1"/>
    <property type="molecule type" value="Genomic_DNA"/>
</dbReference>
<dbReference type="PRINTS" id="PR00463">
    <property type="entry name" value="EP450I"/>
</dbReference>
<feature type="binding site" description="axial binding residue" evidence="8">
    <location>
        <position position="456"/>
    </location>
    <ligand>
        <name>heme</name>
        <dbReference type="ChEBI" id="CHEBI:30413"/>
    </ligand>
    <ligandPart>
        <name>Fe</name>
        <dbReference type="ChEBI" id="CHEBI:18248"/>
    </ligandPart>
</feature>
<keyword evidence="10" id="KW-0472">Membrane</keyword>
<keyword evidence="10" id="KW-0812">Transmembrane</keyword>
<dbReference type="PANTHER" id="PTHR47944">
    <property type="entry name" value="CYTOCHROME P450 98A9"/>
    <property type="match status" value="1"/>
</dbReference>